<dbReference type="Pfam" id="PF04273">
    <property type="entry name" value="BLH_phosphatase"/>
    <property type="match status" value="1"/>
</dbReference>
<dbReference type="AlphaFoldDB" id="A0A9D2U970"/>
<dbReference type="Proteomes" id="UP000823889">
    <property type="component" value="Unassembled WGS sequence"/>
</dbReference>
<dbReference type="SUPFAM" id="SSF52799">
    <property type="entry name" value="(Phosphotyrosine protein) phosphatases II"/>
    <property type="match status" value="1"/>
</dbReference>
<accession>A0A9D2U970</accession>
<dbReference type="NCBIfam" id="TIGR01244">
    <property type="entry name" value="TIGR01244 family sulfur transferase"/>
    <property type="match status" value="1"/>
</dbReference>
<name>A0A9D2U970_9BURK</name>
<comment type="caution">
    <text evidence="2">The sequence shown here is derived from an EMBL/GenBank/DDBJ whole genome shotgun (WGS) entry which is preliminary data.</text>
</comment>
<evidence type="ECO:0000259" key="1">
    <source>
        <dbReference type="Pfam" id="PF04273"/>
    </source>
</evidence>
<protein>
    <submittedName>
        <fullName evidence="2">TIGR01244 family phosphatase</fullName>
    </submittedName>
</protein>
<evidence type="ECO:0000313" key="2">
    <source>
        <dbReference type="EMBL" id="HJD44717.1"/>
    </source>
</evidence>
<dbReference type="Gene3D" id="3.90.190.10">
    <property type="entry name" value="Protein tyrosine phosphatase superfamily"/>
    <property type="match status" value="1"/>
</dbReference>
<organism evidence="2 3">
    <name type="scientific">Candidatus Paenalcaligenes intestinipullorum</name>
    <dbReference type="NCBI Taxonomy" id="2838718"/>
    <lineage>
        <taxon>Bacteria</taxon>
        <taxon>Pseudomonadati</taxon>
        <taxon>Pseudomonadota</taxon>
        <taxon>Betaproteobacteria</taxon>
        <taxon>Burkholderiales</taxon>
        <taxon>Alcaligenaceae</taxon>
        <taxon>Paenalcaligenes</taxon>
    </lineage>
</organism>
<proteinExistence type="predicted"/>
<gene>
    <name evidence="2" type="ORF">H9906_06790</name>
</gene>
<evidence type="ECO:0000313" key="3">
    <source>
        <dbReference type="Proteomes" id="UP000823889"/>
    </source>
</evidence>
<reference evidence="2" key="2">
    <citation type="submission" date="2021-04" db="EMBL/GenBank/DDBJ databases">
        <authorList>
            <person name="Gilroy R."/>
        </authorList>
    </citation>
    <scope>NUCLEOTIDE SEQUENCE</scope>
    <source>
        <strain evidence="2">9264</strain>
    </source>
</reference>
<reference evidence="2" key="1">
    <citation type="journal article" date="2021" name="PeerJ">
        <title>Extensive microbial diversity within the chicken gut microbiome revealed by metagenomics and culture.</title>
        <authorList>
            <person name="Gilroy R."/>
            <person name="Ravi A."/>
            <person name="Getino M."/>
            <person name="Pursley I."/>
            <person name="Horton D.L."/>
            <person name="Alikhan N.F."/>
            <person name="Baker D."/>
            <person name="Gharbi K."/>
            <person name="Hall N."/>
            <person name="Watson M."/>
            <person name="Adriaenssens E.M."/>
            <person name="Foster-Nyarko E."/>
            <person name="Jarju S."/>
            <person name="Secka A."/>
            <person name="Antonio M."/>
            <person name="Oren A."/>
            <person name="Chaudhuri R.R."/>
            <person name="La Ragione R."/>
            <person name="Hildebrand F."/>
            <person name="Pallen M.J."/>
        </authorList>
    </citation>
    <scope>NUCLEOTIDE SEQUENCE</scope>
    <source>
        <strain evidence="2">9264</strain>
    </source>
</reference>
<dbReference type="GO" id="GO:0016787">
    <property type="term" value="F:hydrolase activity"/>
    <property type="evidence" value="ECO:0007669"/>
    <property type="project" value="InterPro"/>
</dbReference>
<sequence>MSIEIRQLAEDFFVAPQLSSEDMAAVAEAGFKTVIINRPDHEGGAEQPTSTEVSAAAQAAGMQVFYQPVVGSALSADDALQLLNILQDAAQPVLAYCRSGARCEKLFLMAQALK</sequence>
<feature type="domain" description="Beta-lactamase hydrolase-like protein phosphatase-like" evidence="1">
    <location>
        <begin position="5"/>
        <end position="113"/>
    </location>
</feature>
<dbReference type="EMBL" id="DWUQ01000141">
    <property type="protein sequence ID" value="HJD44717.1"/>
    <property type="molecule type" value="Genomic_DNA"/>
</dbReference>
<dbReference type="InterPro" id="IPR005939">
    <property type="entry name" value="BLH_phosphatase-like"/>
</dbReference>
<dbReference type="InterPro" id="IPR029021">
    <property type="entry name" value="Prot-tyrosine_phosphatase-like"/>
</dbReference>